<reference evidence="3" key="1">
    <citation type="submission" date="2022-08" db="EMBL/GenBank/DDBJ databases">
        <authorList>
            <person name="Somphong A."/>
            <person name="Phongsopitanun W."/>
        </authorList>
    </citation>
    <scope>NUCLEOTIDE SEQUENCE</scope>
    <source>
        <strain evidence="3">LP05-1</strain>
    </source>
</reference>
<accession>A0ABT2CPM2</accession>
<gene>
    <name evidence="3" type="ORF">NX801_27965</name>
</gene>
<comment type="caution">
    <text evidence="3">The sequence shown here is derived from an EMBL/GenBank/DDBJ whole genome shotgun (WGS) entry which is preliminary data.</text>
</comment>
<feature type="region of interest" description="Disordered" evidence="1">
    <location>
        <begin position="82"/>
        <end position="131"/>
    </location>
</feature>
<feature type="compositionally biased region" description="Basic and acidic residues" evidence="1">
    <location>
        <begin position="332"/>
        <end position="343"/>
    </location>
</feature>
<sequence>MSENGSGGNDPAGAAELRIRLRELAEPAAGGGGTGPPGVAAVLARGRRVRRRRRLLGGAAVAALLLGAPAVGHWAGAAAPAAPTTAHRPAERGASFSAPSSPGPRDVRSSVGRYPPQPPSKAGEPLDGGPRKPVERVRYRYDLAPAACGLRYVVFGGRVWESDAPSPPADRSGDRLHGFLRWSRGAGGGSAPDTAVFEGASDAEPSFTYQAYRGARPACLAREPERRHSDAPAAVAAPAEPVRGVRYAYDRPAACSPAYLFFGGRLWRAAGEPDRPGPAARPGGPDRAARPDGLPSAGYLTLVSDDTVRFEPVRSGTGSPGTPEEPGAAHHYHPEETKQGGCS</sequence>
<feature type="transmembrane region" description="Helical" evidence="2">
    <location>
        <begin position="55"/>
        <end position="75"/>
    </location>
</feature>
<proteinExistence type="predicted"/>
<evidence type="ECO:0000313" key="3">
    <source>
        <dbReference type="EMBL" id="MCS0639402.1"/>
    </source>
</evidence>
<dbReference type="RefSeq" id="WP_258790727.1">
    <property type="nucleotide sequence ID" value="NZ_JANUGQ010000035.1"/>
</dbReference>
<feature type="region of interest" description="Disordered" evidence="1">
    <location>
        <begin position="272"/>
        <end position="343"/>
    </location>
</feature>
<evidence type="ECO:0000313" key="4">
    <source>
        <dbReference type="Proteomes" id="UP001431313"/>
    </source>
</evidence>
<keyword evidence="2" id="KW-1133">Transmembrane helix</keyword>
<feature type="compositionally biased region" description="Low complexity" evidence="1">
    <location>
        <begin position="277"/>
        <end position="286"/>
    </location>
</feature>
<protein>
    <submittedName>
        <fullName evidence="3">Uncharacterized protein</fullName>
    </submittedName>
</protein>
<keyword evidence="4" id="KW-1185">Reference proteome</keyword>
<evidence type="ECO:0000256" key="2">
    <source>
        <dbReference type="SAM" id="Phobius"/>
    </source>
</evidence>
<feature type="compositionally biased region" description="Low complexity" evidence="1">
    <location>
        <begin position="82"/>
        <end position="104"/>
    </location>
</feature>
<feature type="compositionally biased region" description="Low complexity" evidence="1">
    <location>
        <begin position="315"/>
        <end position="326"/>
    </location>
</feature>
<name>A0ABT2CPM2_9ACTN</name>
<dbReference type="Proteomes" id="UP001431313">
    <property type="component" value="Unassembled WGS sequence"/>
</dbReference>
<dbReference type="EMBL" id="JANUGQ010000035">
    <property type="protein sequence ID" value="MCS0639402.1"/>
    <property type="molecule type" value="Genomic_DNA"/>
</dbReference>
<organism evidence="3 4">
    <name type="scientific">Streptomyces pyxinae</name>
    <dbReference type="NCBI Taxonomy" id="2970734"/>
    <lineage>
        <taxon>Bacteria</taxon>
        <taxon>Bacillati</taxon>
        <taxon>Actinomycetota</taxon>
        <taxon>Actinomycetes</taxon>
        <taxon>Kitasatosporales</taxon>
        <taxon>Streptomycetaceae</taxon>
        <taxon>Streptomyces</taxon>
    </lineage>
</organism>
<keyword evidence="2" id="KW-0472">Membrane</keyword>
<evidence type="ECO:0000256" key="1">
    <source>
        <dbReference type="SAM" id="MobiDB-lite"/>
    </source>
</evidence>
<keyword evidence="2" id="KW-0812">Transmembrane</keyword>